<keyword evidence="3" id="KW-1185">Reference proteome</keyword>
<name>A0A4Y2GQK1_ARAVE</name>
<evidence type="ECO:0000313" key="3">
    <source>
        <dbReference type="Proteomes" id="UP000499080"/>
    </source>
</evidence>
<proteinExistence type="predicted"/>
<dbReference type="OrthoDB" id="6767476at2759"/>
<protein>
    <submittedName>
        <fullName evidence="2">Uncharacterized protein</fullName>
    </submittedName>
</protein>
<feature type="compositionally biased region" description="Basic residues" evidence="1">
    <location>
        <begin position="9"/>
        <end position="18"/>
    </location>
</feature>
<evidence type="ECO:0000256" key="1">
    <source>
        <dbReference type="SAM" id="MobiDB-lite"/>
    </source>
</evidence>
<evidence type="ECO:0000313" key="2">
    <source>
        <dbReference type="EMBL" id="GBM56232.1"/>
    </source>
</evidence>
<comment type="caution">
    <text evidence="2">The sequence shown here is derived from an EMBL/GenBank/DDBJ whole genome shotgun (WGS) entry which is preliminary data.</text>
</comment>
<organism evidence="2 3">
    <name type="scientific">Araneus ventricosus</name>
    <name type="common">Orbweaver spider</name>
    <name type="synonym">Epeira ventricosa</name>
    <dbReference type="NCBI Taxonomy" id="182803"/>
    <lineage>
        <taxon>Eukaryota</taxon>
        <taxon>Metazoa</taxon>
        <taxon>Ecdysozoa</taxon>
        <taxon>Arthropoda</taxon>
        <taxon>Chelicerata</taxon>
        <taxon>Arachnida</taxon>
        <taxon>Araneae</taxon>
        <taxon>Araneomorphae</taxon>
        <taxon>Entelegynae</taxon>
        <taxon>Araneoidea</taxon>
        <taxon>Araneidae</taxon>
        <taxon>Araneus</taxon>
    </lineage>
</organism>
<sequence>MEREQKKVNYTKRTRKSSSKSSISFDDSIVNELCNLDYGESEGEGLLIFDESELKEGQFVLVSLMGGKINTQKYFHLCIIQDIKDKAIHVQGRKSTKNKKDFVIVEYDLFNIKYQDLISIIPNQNLK</sequence>
<reference evidence="2 3" key="1">
    <citation type="journal article" date="2019" name="Sci. Rep.">
        <title>Orb-weaving spider Araneus ventricosus genome elucidates the spidroin gene catalogue.</title>
        <authorList>
            <person name="Kono N."/>
            <person name="Nakamura H."/>
            <person name="Ohtoshi R."/>
            <person name="Moran D.A.P."/>
            <person name="Shinohara A."/>
            <person name="Yoshida Y."/>
            <person name="Fujiwara M."/>
            <person name="Mori M."/>
            <person name="Tomita M."/>
            <person name="Arakawa K."/>
        </authorList>
    </citation>
    <scope>NUCLEOTIDE SEQUENCE [LARGE SCALE GENOMIC DNA]</scope>
</reference>
<dbReference type="Proteomes" id="UP000499080">
    <property type="component" value="Unassembled WGS sequence"/>
</dbReference>
<gene>
    <name evidence="2" type="ORF">AVEN_109920_1</name>
</gene>
<dbReference type="AlphaFoldDB" id="A0A4Y2GQK1"/>
<dbReference type="EMBL" id="BGPR01001535">
    <property type="protein sequence ID" value="GBM56232.1"/>
    <property type="molecule type" value="Genomic_DNA"/>
</dbReference>
<feature type="region of interest" description="Disordered" evidence="1">
    <location>
        <begin position="1"/>
        <end position="23"/>
    </location>
</feature>
<accession>A0A4Y2GQK1</accession>